<dbReference type="InterPro" id="IPR011701">
    <property type="entry name" value="MFS"/>
</dbReference>
<feature type="domain" description="Major facilitator superfamily (MFS) profile" evidence="10">
    <location>
        <begin position="18"/>
        <end position="429"/>
    </location>
</feature>
<dbReference type="SUPFAM" id="SSF103473">
    <property type="entry name" value="MFS general substrate transporter"/>
    <property type="match status" value="1"/>
</dbReference>
<keyword evidence="3" id="KW-0813">Transport</keyword>
<dbReference type="InterPro" id="IPR036259">
    <property type="entry name" value="MFS_trans_sf"/>
</dbReference>
<gene>
    <name evidence="11" type="ORF">ACFP9W_03240</name>
</gene>
<feature type="transmembrane region" description="Helical" evidence="9">
    <location>
        <begin position="273"/>
        <end position="295"/>
    </location>
</feature>
<keyword evidence="4" id="KW-1003">Cell membrane</keyword>
<dbReference type="InterPro" id="IPR020846">
    <property type="entry name" value="MFS_dom"/>
</dbReference>
<evidence type="ECO:0000313" key="11">
    <source>
        <dbReference type="EMBL" id="MFC6377114.1"/>
    </source>
</evidence>
<dbReference type="PANTHER" id="PTHR43528">
    <property type="entry name" value="ALPHA-KETOGLUTARATE PERMEASE"/>
    <property type="match status" value="1"/>
</dbReference>
<evidence type="ECO:0000256" key="3">
    <source>
        <dbReference type="ARBA" id="ARBA00022448"/>
    </source>
</evidence>
<evidence type="ECO:0000313" key="12">
    <source>
        <dbReference type="Proteomes" id="UP001596230"/>
    </source>
</evidence>
<comment type="similarity">
    <text evidence="2">Belongs to the major facilitator superfamily. Metabolite:H+ Symporter (MHS) family (TC 2.A.1.6) family.</text>
</comment>
<dbReference type="Gene3D" id="1.20.1250.20">
    <property type="entry name" value="MFS general substrate transporter like domains"/>
    <property type="match status" value="1"/>
</dbReference>
<dbReference type="InterPro" id="IPR005829">
    <property type="entry name" value="Sugar_transporter_CS"/>
</dbReference>
<dbReference type="PROSITE" id="PS50850">
    <property type="entry name" value="MFS"/>
    <property type="match status" value="1"/>
</dbReference>
<dbReference type="Pfam" id="PF07690">
    <property type="entry name" value="MFS_1"/>
    <property type="match status" value="1"/>
</dbReference>
<feature type="transmembrane region" description="Helical" evidence="9">
    <location>
        <begin position="90"/>
        <end position="108"/>
    </location>
</feature>
<evidence type="ECO:0000256" key="1">
    <source>
        <dbReference type="ARBA" id="ARBA00004651"/>
    </source>
</evidence>
<dbReference type="PROSITE" id="PS00216">
    <property type="entry name" value="SUGAR_TRANSPORT_1"/>
    <property type="match status" value="1"/>
</dbReference>
<evidence type="ECO:0000259" key="10">
    <source>
        <dbReference type="PROSITE" id="PS50850"/>
    </source>
</evidence>
<evidence type="ECO:0000256" key="8">
    <source>
        <dbReference type="ARBA" id="ARBA00023136"/>
    </source>
</evidence>
<feature type="transmembrane region" description="Helical" evidence="9">
    <location>
        <begin position="371"/>
        <end position="393"/>
    </location>
</feature>
<reference evidence="12" key="1">
    <citation type="journal article" date="2019" name="Int. J. Syst. Evol. Microbiol.">
        <title>The Global Catalogue of Microorganisms (GCM) 10K type strain sequencing project: providing services to taxonomists for standard genome sequencing and annotation.</title>
        <authorList>
            <consortium name="The Broad Institute Genomics Platform"/>
            <consortium name="The Broad Institute Genome Sequencing Center for Infectious Disease"/>
            <person name="Wu L."/>
            <person name="Ma J."/>
        </authorList>
    </citation>
    <scope>NUCLEOTIDE SEQUENCE [LARGE SCALE GENOMIC DNA]</scope>
    <source>
        <strain evidence="12">CGMCC 1.18518</strain>
    </source>
</reference>
<dbReference type="Proteomes" id="UP001596230">
    <property type="component" value="Unassembled WGS sequence"/>
</dbReference>
<comment type="caution">
    <text evidence="11">The sequence shown here is derived from an EMBL/GenBank/DDBJ whole genome shotgun (WGS) entry which is preliminary data.</text>
</comment>
<feature type="transmembrane region" description="Helical" evidence="9">
    <location>
        <begin position="241"/>
        <end position="261"/>
    </location>
</feature>
<keyword evidence="7 9" id="KW-1133">Transmembrane helix</keyword>
<dbReference type="InterPro" id="IPR051084">
    <property type="entry name" value="H+-coupled_symporters"/>
</dbReference>
<feature type="transmembrane region" description="Helical" evidence="9">
    <location>
        <begin position="405"/>
        <end position="421"/>
    </location>
</feature>
<accession>A0ABW1VTP8</accession>
<organism evidence="11 12">
    <name type="scientific">Tatumella terrea</name>
    <dbReference type="NCBI Taxonomy" id="419007"/>
    <lineage>
        <taxon>Bacteria</taxon>
        <taxon>Pseudomonadati</taxon>
        <taxon>Pseudomonadota</taxon>
        <taxon>Gammaproteobacteria</taxon>
        <taxon>Enterobacterales</taxon>
        <taxon>Erwiniaceae</taxon>
        <taxon>Tatumella</taxon>
    </lineage>
</organism>
<feature type="transmembrane region" description="Helical" evidence="9">
    <location>
        <begin position="307"/>
        <end position="328"/>
    </location>
</feature>
<keyword evidence="8 9" id="KW-0472">Membrane</keyword>
<evidence type="ECO:0000256" key="7">
    <source>
        <dbReference type="ARBA" id="ARBA00022989"/>
    </source>
</evidence>
<comment type="subcellular location">
    <subcellularLocation>
        <location evidence="1">Cell membrane</location>
        <topology evidence="1">Multi-pass membrane protein</topology>
    </subcellularLocation>
</comment>
<evidence type="ECO:0000256" key="5">
    <source>
        <dbReference type="ARBA" id="ARBA00022692"/>
    </source>
</evidence>
<name>A0ABW1VTP8_9GAMM</name>
<feature type="transmembrane region" description="Helical" evidence="9">
    <location>
        <begin position="114"/>
        <end position="133"/>
    </location>
</feature>
<feature type="transmembrane region" description="Helical" evidence="9">
    <location>
        <begin position="20"/>
        <end position="48"/>
    </location>
</feature>
<keyword evidence="5 9" id="KW-0812">Transmembrane</keyword>
<keyword evidence="6" id="KW-0769">Symport</keyword>
<keyword evidence="12" id="KW-1185">Reference proteome</keyword>
<feature type="transmembrane region" description="Helical" evidence="9">
    <location>
        <begin position="334"/>
        <end position="359"/>
    </location>
</feature>
<protein>
    <submittedName>
        <fullName evidence="11">MFS transporter</fullName>
    </submittedName>
</protein>
<dbReference type="RefSeq" id="WP_249213539.1">
    <property type="nucleotide sequence ID" value="NZ_JBHSUB010000004.1"/>
</dbReference>
<evidence type="ECO:0000256" key="6">
    <source>
        <dbReference type="ARBA" id="ARBA00022847"/>
    </source>
</evidence>
<feature type="transmembrane region" description="Helical" evidence="9">
    <location>
        <begin position="54"/>
        <end position="78"/>
    </location>
</feature>
<feature type="transmembrane region" description="Helical" evidence="9">
    <location>
        <begin position="154"/>
        <end position="178"/>
    </location>
</feature>
<proteinExistence type="inferred from homology"/>
<evidence type="ECO:0000256" key="4">
    <source>
        <dbReference type="ARBA" id="ARBA00022475"/>
    </source>
</evidence>
<evidence type="ECO:0000256" key="2">
    <source>
        <dbReference type="ARBA" id="ARBA00008240"/>
    </source>
</evidence>
<evidence type="ECO:0000256" key="9">
    <source>
        <dbReference type="SAM" id="Phobius"/>
    </source>
</evidence>
<dbReference type="EMBL" id="JBHSUB010000004">
    <property type="protein sequence ID" value="MFC6377114.1"/>
    <property type="molecule type" value="Genomic_DNA"/>
</dbReference>
<feature type="transmembrane region" description="Helical" evidence="9">
    <location>
        <begin position="190"/>
        <end position="209"/>
    </location>
</feature>
<dbReference type="PANTHER" id="PTHR43528:SF3">
    <property type="entry name" value="CITRATE-PROTON SYMPORTER"/>
    <property type="match status" value="1"/>
</dbReference>
<dbReference type="PROSITE" id="PS00217">
    <property type="entry name" value="SUGAR_TRANSPORT_2"/>
    <property type="match status" value="1"/>
</dbReference>
<sequence>MSITTNTDPREKRPSRNEVFAVTLGAAVEFFDFSAYATFAVLIGNAFFPSHSPVISLLLSVAVFGIGFIVRPLGAIFIGSYADRAGRKPAMFLTMILMALGTGGMAFLPSYQSIGLAAPVLLVIVRMIQGLAWGGEAGPATTYILESAPAGKRAFYASWQIVAQGMAGITAGLIGYLLTRTLTPSQLADWGWRIPFIFGLTILPVAIYIRRNLHDTLENKAEAVKKNTRYLLTDVFTQHRGLIISGIFMLSGSTITQYFLIYMTTYAMNDLHFSSGIAMSSTILIGICVVLFSLAGGWMADRYGRKITIIAPRIILLILFMPGLEIITTYRNEYVFFAVIVLFSALQCISGSGVLVTLCENFPKSIRSTGFSIAYAFGITLFGGTAQFVFSWIIKATGNPVSPGYYLIAANLVCILSAALLKAKAPRTAMLTLNT</sequence>